<dbReference type="Proteomes" id="UP000245618">
    <property type="component" value="Unassembled WGS sequence"/>
</dbReference>
<proteinExistence type="predicted"/>
<name>A0A2U1K2B4_9FLAO</name>
<accession>A0A2U1K2B4</accession>
<keyword evidence="1" id="KW-0472">Membrane</keyword>
<evidence type="ECO:0000313" key="3">
    <source>
        <dbReference type="Proteomes" id="UP000245618"/>
    </source>
</evidence>
<keyword evidence="1" id="KW-1133">Transmembrane helix</keyword>
<protein>
    <submittedName>
        <fullName evidence="2">Uncharacterized protein</fullName>
    </submittedName>
</protein>
<reference evidence="2 3" key="1">
    <citation type="submission" date="2018-04" db="EMBL/GenBank/DDBJ databases">
        <title>Flavobacterium sp. nov., isolated from glacier ice.</title>
        <authorList>
            <person name="Liu Q."/>
            <person name="Xin Y.-H."/>
        </authorList>
    </citation>
    <scope>NUCLEOTIDE SEQUENCE [LARGE SCALE GENOMIC DNA]</scope>
    <source>
        <strain evidence="2 3">LB2P30</strain>
    </source>
</reference>
<keyword evidence="3" id="KW-1185">Reference proteome</keyword>
<dbReference type="OrthoDB" id="1442507at2"/>
<feature type="transmembrane region" description="Helical" evidence="1">
    <location>
        <begin position="50"/>
        <end position="72"/>
    </location>
</feature>
<evidence type="ECO:0000256" key="1">
    <source>
        <dbReference type="SAM" id="Phobius"/>
    </source>
</evidence>
<keyword evidence="1" id="KW-0812">Transmembrane</keyword>
<organism evidence="2 3">
    <name type="scientific">Flavobacterium laiguense</name>
    <dbReference type="NCBI Taxonomy" id="2169409"/>
    <lineage>
        <taxon>Bacteria</taxon>
        <taxon>Pseudomonadati</taxon>
        <taxon>Bacteroidota</taxon>
        <taxon>Flavobacteriia</taxon>
        <taxon>Flavobacteriales</taxon>
        <taxon>Flavobacteriaceae</taxon>
        <taxon>Flavobacterium</taxon>
    </lineage>
</organism>
<dbReference type="AlphaFoldDB" id="A0A2U1K2B4"/>
<dbReference type="RefSeq" id="WP_116759634.1">
    <property type="nucleotide sequence ID" value="NZ_QCZH01000001.1"/>
</dbReference>
<comment type="caution">
    <text evidence="2">The sequence shown here is derived from an EMBL/GenBank/DDBJ whole genome shotgun (WGS) entry which is preliminary data.</text>
</comment>
<evidence type="ECO:0000313" key="2">
    <source>
        <dbReference type="EMBL" id="PWA11395.1"/>
    </source>
</evidence>
<gene>
    <name evidence="2" type="ORF">DB891_00845</name>
</gene>
<feature type="transmembrane region" description="Helical" evidence="1">
    <location>
        <begin position="102"/>
        <end position="120"/>
    </location>
</feature>
<dbReference type="EMBL" id="QCZH01000001">
    <property type="protein sequence ID" value="PWA11395.1"/>
    <property type="molecule type" value="Genomic_DNA"/>
</dbReference>
<sequence>MKESDKNIEKFIGEIMAESTLESPSIDFTSKVMSQILAAEKSKIQDYKPLISTPIWIVILGSLISLILYTAFGNESYDSEIGHSYVVNISNLFSEVHFSKNTIYALLIVPLMILIQIRLLKNYYDKKYQL</sequence>